<accession>A0A849ARH7</accession>
<proteinExistence type="predicted"/>
<comment type="caution">
    <text evidence="2">The sequence shown here is derived from an EMBL/GenBank/DDBJ whole genome shotgun (WGS) entry which is preliminary data.</text>
</comment>
<keyword evidence="3" id="KW-1185">Reference proteome</keyword>
<evidence type="ECO:0008006" key="4">
    <source>
        <dbReference type="Google" id="ProtNLM"/>
    </source>
</evidence>
<reference evidence="2 3" key="1">
    <citation type="submission" date="2020-05" db="EMBL/GenBank/DDBJ databases">
        <title>Flexivirga sp. ID2601S isolated from air conditioner.</title>
        <authorList>
            <person name="Kim D.H."/>
        </authorList>
    </citation>
    <scope>NUCLEOTIDE SEQUENCE [LARGE SCALE GENOMIC DNA]</scope>
    <source>
        <strain evidence="2 3">ID2601S</strain>
    </source>
</reference>
<dbReference type="Proteomes" id="UP000557772">
    <property type="component" value="Unassembled WGS sequence"/>
</dbReference>
<gene>
    <name evidence="2" type="ORF">HJ588_08745</name>
</gene>
<evidence type="ECO:0000313" key="2">
    <source>
        <dbReference type="EMBL" id="NNG39362.1"/>
    </source>
</evidence>
<feature type="region of interest" description="Disordered" evidence="1">
    <location>
        <begin position="142"/>
        <end position="184"/>
    </location>
</feature>
<name>A0A849ARH7_9MICO</name>
<protein>
    <recommendedName>
        <fullName evidence="4">YbjN domain-containing protein</fullName>
    </recommendedName>
</protein>
<sequence>MTDPTSLPNFPPPADEHPLRGRVLDALQDEGFRPDIDADGDVSYKVEGQQLFARCMEGEPAMLRIFGQWQITDDLPQDVTKQLLAANDVTLSLNIIKTGIANGTLVVTGEHLVSQGDDVRSLVQSTTQMVLQAVQLWHQSVTGDGPHAATSAQPPNIGQPGADGQPGDAQPGDGQQPPADGQSE</sequence>
<feature type="compositionally biased region" description="Low complexity" evidence="1">
    <location>
        <begin position="158"/>
        <end position="184"/>
    </location>
</feature>
<dbReference type="RefSeq" id="WP_171154044.1">
    <property type="nucleotide sequence ID" value="NZ_JABENB010000001.1"/>
</dbReference>
<dbReference type="AlphaFoldDB" id="A0A849ARH7"/>
<evidence type="ECO:0000313" key="3">
    <source>
        <dbReference type="Proteomes" id="UP000557772"/>
    </source>
</evidence>
<evidence type="ECO:0000256" key="1">
    <source>
        <dbReference type="SAM" id="MobiDB-lite"/>
    </source>
</evidence>
<organism evidence="2 3">
    <name type="scientific">Flexivirga aerilata</name>
    <dbReference type="NCBI Taxonomy" id="1656889"/>
    <lineage>
        <taxon>Bacteria</taxon>
        <taxon>Bacillati</taxon>
        <taxon>Actinomycetota</taxon>
        <taxon>Actinomycetes</taxon>
        <taxon>Micrococcales</taxon>
        <taxon>Dermacoccaceae</taxon>
        <taxon>Flexivirga</taxon>
    </lineage>
</organism>
<dbReference type="EMBL" id="JABENB010000001">
    <property type="protein sequence ID" value="NNG39362.1"/>
    <property type="molecule type" value="Genomic_DNA"/>
</dbReference>